<accession>A0AAD3X553</accession>
<reference evidence="2 3" key="1">
    <citation type="submission" date="2019-09" db="EMBL/GenBank/DDBJ databases">
        <title>Whole genome sequencing of Microbacterium maritypicum.</title>
        <authorList>
            <person name="Lenchi N."/>
        </authorList>
    </citation>
    <scope>NUCLEOTIDE SEQUENCE [LARGE SCALE GENOMIC DNA]</scope>
    <source>
        <strain evidence="2 3">DSM 12512</strain>
    </source>
</reference>
<dbReference type="InterPro" id="IPR004919">
    <property type="entry name" value="GmrSD_N"/>
</dbReference>
<comment type="caution">
    <text evidence="2">The sequence shown here is derived from an EMBL/GenBank/DDBJ whole genome shotgun (WGS) entry which is preliminary data.</text>
</comment>
<dbReference type="RefSeq" id="WP_151486473.1">
    <property type="nucleotide sequence ID" value="NZ_BAAAIN010000002.1"/>
</dbReference>
<feature type="domain" description="GmrSD restriction endonucleases N-terminal" evidence="1">
    <location>
        <begin position="19"/>
        <end position="174"/>
    </location>
</feature>
<dbReference type="AlphaFoldDB" id="A0AAD3X553"/>
<evidence type="ECO:0000313" key="3">
    <source>
        <dbReference type="Proteomes" id="UP000436027"/>
    </source>
</evidence>
<dbReference type="PANTHER" id="PTHR39639">
    <property type="entry name" value="CHROMOSOME 16, WHOLE GENOME SHOTGUN SEQUENCE"/>
    <property type="match status" value="1"/>
</dbReference>
<dbReference type="Proteomes" id="UP000436027">
    <property type="component" value="Unassembled WGS sequence"/>
</dbReference>
<organism evidence="2 3">
    <name type="scientific">Microbacterium maritypicum</name>
    <name type="common">Microbacterium liquefaciens</name>
    <dbReference type="NCBI Taxonomy" id="33918"/>
    <lineage>
        <taxon>Bacteria</taxon>
        <taxon>Bacillati</taxon>
        <taxon>Actinomycetota</taxon>
        <taxon>Actinomycetes</taxon>
        <taxon>Micrococcales</taxon>
        <taxon>Microbacteriaceae</taxon>
        <taxon>Microbacterium</taxon>
    </lineage>
</organism>
<evidence type="ECO:0000259" key="1">
    <source>
        <dbReference type="Pfam" id="PF03235"/>
    </source>
</evidence>
<evidence type="ECO:0000313" key="2">
    <source>
        <dbReference type="EMBL" id="KAB1887591.1"/>
    </source>
</evidence>
<dbReference type="EMBL" id="WAAQ01000001">
    <property type="protein sequence ID" value="KAB1887591.1"/>
    <property type="molecule type" value="Genomic_DNA"/>
</dbReference>
<proteinExistence type="predicted"/>
<dbReference type="Pfam" id="PF03235">
    <property type="entry name" value="GmrSD_N"/>
    <property type="match status" value="1"/>
</dbReference>
<name>A0AAD3X553_MICMQ</name>
<protein>
    <submittedName>
        <fullName evidence="2">DUF262 domain-containing protein</fullName>
    </submittedName>
</protein>
<gene>
    <name evidence="2" type="ORF">F6W70_09490</name>
</gene>
<dbReference type="PANTHER" id="PTHR39639:SF1">
    <property type="entry name" value="DUF262 DOMAIN-CONTAINING PROTEIN"/>
    <property type="match status" value="1"/>
</dbReference>
<sequence length="367" mass="42238">MTEPLQIMKTAFSVLDFLEWQRQGTLDLRPFYQRRAVWNPRVKSLLMDSILKGYPLPLIFIHRRLDIHTSKNVRQVVDGQQRLRTILSFVDPDCLDDRDEWDDFRIQRTHNREYAGMSFADLPEDARTTILQTSLSVNVLPSDIPDVTVLQIFQRMNTTGLKLKDQEVRNGTFFGEFKDVAYALAYEQNQRWVRWGLFDRQDIGQMAEVEFTSDLLGALIRGVSGRSAAQITKLYRENDDDFHQKDSVSADFRSIFDSLADVYDERLGVRLPDRFRSAAWFYPVFATVAGLSDEGADPRNDYTQGLPPSLNASRVTDMEVLATALLEVDRLIAVRGGLPDDLSEGLRRQTTHKASRLQRIRLLRSVM</sequence>